<dbReference type="SUPFAM" id="SSF51905">
    <property type="entry name" value="FAD/NAD(P)-binding domain"/>
    <property type="match status" value="1"/>
</dbReference>
<proteinExistence type="predicted"/>
<dbReference type="Pfam" id="PF00890">
    <property type="entry name" value="FAD_binding_2"/>
    <property type="match status" value="1"/>
</dbReference>
<dbReference type="InterPro" id="IPR001433">
    <property type="entry name" value="OxRdtase_FAD/NAD-bd"/>
</dbReference>
<dbReference type="Gene3D" id="3.90.700.10">
    <property type="entry name" value="Succinate dehydrogenase/fumarate reductase flavoprotein, catalytic domain"/>
    <property type="match status" value="1"/>
</dbReference>
<dbReference type="Pfam" id="PF00970">
    <property type="entry name" value="FAD_binding_6"/>
    <property type="match status" value="1"/>
</dbReference>
<dbReference type="Gene3D" id="3.40.50.80">
    <property type="entry name" value="Nucleotide-binding domain of ferredoxin-NADP reductase (FNR) module"/>
    <property type="match status" value="1"/>
</dbReference>
<feature type="region of interest" description="Disordered" evidence="5">
    <location>
        <begin position="154"/>
        <end position="179"/>
    </location>
</feature>
<dbReference type="InterPro" id="IPR003374">
    <property type="entry name" value="ApbE-like_sf"/>
</dbReference>
<dbReference type="Pfam" id="PF00175">
    <property type="entry name" value="NAD_binding_1"/>
    <property type="match status" value="1"/>
</dbReference>
<keyword evidence="4" id="KW-0560">Oxidoreductase</keyword>
<dbReference type="InterPro" id="IPR017927">
    <property type="entry name" value="FAD-bd_FR_type"/>
</dbReference>
<evidence type="ECO:0000256" key="4">
    <source>
        <dbReference type="ARBA" id="ARBA00023002"/>
    </source>
</evidence>
<dbReference type="InterPro" id="IPR027477">
    <property type="entry name" value="Succ_DH/fumarate_Rdtase_cat_sf"/>
</dbReference>
<dbReference type="Pfam" id="PF02424">
    <property type="entry name" value="ApbE"/>
    <property type="match status" value="2"/>
</dbReference>
<evidence type="ECO:0000259" key="6">
    <source>
        <dbReference type="PROSITE" id="PS51384"/>
    </source>
</evidence>
<dbReference type="InterPro" id="IPR039261">
    <property type="entry name" value="FNR_nucleotide-bd"/>
</dbReference>
<dbReference type="NCBIfam" id="TIGR01813">
    <property type="entry name" value="flavo_cyto_c"/>
    <property type="match status" value="1"/>
</dbReference>
<dbReference type="PANTHER" id="PTHR43400:SF7">
    <property type="entry name" value="FAD-DEPENDENT OXIDOREDUCTASE 2 FAD BINDING DOMAIN-CONTAINING PROTEIN"/>
    <property type="match status" value="1"/>
</dbReference>
<dbReference type="InterPro" id="IPR003953">
    <property type="entry name" value="FAD-dep_OxRdtase_2_FAD-bd"/>
</dbReference>
<feature type="domain" description="FAD-binding FR-type" evidence="6">
    <location>
        <begin position="976"/>
        <end position="1087"/>
    </location>
</feature>
<keyword evidence="3" id="KW-0274">FAD</keyword>
<dbReference type="SUPFAM" id="SSF56425">
    <property type="entry name" value="Succinate dehydrogenase/fumarate reductase flavoprotein, catalytic domain"/>
    <property type="match status" value="1"/>
</dbReference>
<evidence type="ECO:0000313" key="7">
    <source>
        <dbReference type="EMBL" id="CAK9083757.1"/>
    </source>
</evidence>
<dbReference type="Gene3D" id="2.40.30.10">
    <property type="entry name" value="Translation factors"/>
    <property type="match status" value="1"/>
</dbReference>
<dbReference type="SUPFAM" id="SSF143631">
    <property type="entry name" value="ApbE-like"/>
    <property type="match status" value="2"/>
</dbReference>
<dbReference type="Gene3D" id="3.10.520.10">
    <property type="entry name" value="ApbE-like domains"/>
    <property type="match status" value="1"/>
</dbReference>
<dbReference type="PROSITE" id="PS51384">
    <property type="entry name" value="FAD_FR"/>
    <property type="match status" value="1"/>
</dbReference>
<keyword evidence="2" id="KW-0285">Flavoprotein</keyword>
<name>A0ABP0Q686_9DINO</name>
<keyword evidence="8" id="KW-1185">Reference proteome</keyword>
<dbReference type="PANTHER" id="PTHR43400">
    <property type="entry name" value="FUMARATE REDUCTASE"/>
    <property type="match status" value="1"/>
</dbReference>
<evidence type="ECO:0000313" key="8">
    <source>
        <dbReference type="Proteomes" id="UP001642464"/>
    </source>
</evidence>
<dbReference type="InterPro" id="IPR008333">
    <property type="entry name" value="Cbr1-like_FAD-bd_dom"/>
</dbReference>
<accession>A0ABP0Q686</accession>
<dbReference type="CDD" id="cd06183">
    <property type="entry name" value="cyt_b5_reduct_like"/>
    <property type="match status" value="1"/>
</dbReference>
<feature type="compositionally biased region" description="Basic and acidic residues" evidence="5">
    <location>
        <begin position="154"/>
        <end position="167"/>
    </location>
</feature>
<dbReference type="InterPro" id="IPR010960">
    <property type="entry name" value="Flavocytochrome_c"/>
</dbReference>
<dbReference type="EMBL" id="CAXAMM010039111">
    <property type="protein sequence ID" value="CAK9083757.1"/>
    <property type="molecule type" value="Genomic_DNA"/>
</dbReference>
<evidence type="ECO:0000256" key="5">
    <source>
        <dbReference type="SAM" id="MobiDB-lite"/>
    </source>
</evidence>
<dbReference type="SUPFAM" id="SSF52343">
    <property type="entry name" value="Ferredoxin reductase-like, C-terminal NADP-linked domain"/>
    <property type="match status" value="1"/>
</dbReference>
<dbReference type="SUPFAM" id="SSF63380">
    <property type="entry name" value="Riboflavin synthase domain-like"/>
    <property type="match status" value="1"/>
</dbReference>
<comment type="caution">
    <text evidence="7">The sequence shown here is derived from an EMBL/GenBank/DDBJ whole genome shotgun (WGS) entry which is preliminary data.</text>
</comment>
<reference evidence="7 8" key="1">
    <citation type="submission" date="2024-02" db="EMBL/GenBank/DDBJ databases">
        <authorList>
            <person name="Chen Y."/>
            <person name="Shah S."/>
            <person name="Dougan E. K."/>
            <person name="Thang M."/>
            <person name="Chan C."/>
        </authorList>
    </citation>
    <scope>NUCLEOTIDE SEQUENCE [LARGE SCALE GENOMIC DNA]</scope>
</reference>
<evidence type="ECO:0000256" key="1">
    <source>
        <dbReference type="ARBA" id="ARBA00001974"/>
    </source>
</evidence>
<dbReference type="InterPro" id="IPR017938">
    <property type="entry name" value="Riboflavin_synthase-like_b-brl"/>
</dbReference>
<dbReference type="Proteomes" id="UP001642464">
    <property type="component" value="Unassembled WGS sequence"/>
</dbReference>
<dbReference type="InterPro" id="IPR024932">
    <property type="entry name" value="ApbE"/>
</dbReference>
<evidence type="ECO:0000256" key="2">
    <source>
        <dbReference type="ARBA" id="ARBA00022630"/>
    </source>
</evidence>
<protein>
    <submittedName>
        <fullName evidence="7">Fumarate reductase (FRDS) (FAD-dependent oxidoreductase) (NADH-dependent fumarate reductase)</fullName>
    </submittedName>
</protein>
<comment type="cofactor">
    <cofactor evidence="1">
        <name>FAD</name>
        <dbReference type="ChEBI" id="CHEBI:57692"/>
    </cofactor>
</comment>
<dbReference type="InterPro" id="IPR050315">
    <property type="entry name" value="FAD-oxidoreductase_2"/>
</dbReference>
<dbReference type="PRINTS" id="PR00406">
    <property type="entry name" value="CYTB5RDTASE"/>
</dbReference>
<evidence type="ECO:0000256" key="3">
    <source>
        <dbReference type="ARBA" id="ARBA00022827"/>
    </source>
</evidence>
<gene>
    <name evidence="7" type="ORF">SCF082_LOCUS39742</name>
</gene>
<organism evidence="7 8">
    <name type="scientific">Durusdinium trenchii</name>
    <dbReference type="NCBI Taxonomy" id="1381693"/>
    <lineage>
        <taxon>Eukaryota</taxon>
        <taxon>Sar</taxon>
        <taxon>Alveolata</taxon>
        <taxon>Dinophyceae</taxon>
        <taxon>Suessiales</taxon>
        <taxon>Symbiodiniaceae</taxon>
        <taxon>Durusdinium</taxon>
    </lineage>
</organism>
<dbReference type="Gene3D" id="3.50.50.60">
    <property type="entry name" value="FAD/NAD(P)-binding domain"/>
    <property type="match status" value="1"/>
</dbReference>
<dbReference type="InterPro" id="IPR036188">
    <property type="entry name" value="FAD/NAD-bd_sf"/>
</dbReference>
<sequence length="1231" mass="132775">MGADGQSKASRVVGSVGFERPTVPADDGGAGGSGAGLGVYDGVRCAMPFVIKFDCGEDEAARQAALAKVRDAADKVLDVCQETFSRFVHDSEISKFNALKAGDKHVMSPPMRAVVQLAALLVERSRGAFDPAVAPLLEHYQTASNLKQKRMLSRKHDSAEEVADDQRGAGGSAGAAAAEETKGEIVEAIERRTVQFWRALLDRGFGHQPGGKVSRAVDALREFSTWDCFEISEDGSTLTKLHDEAKLELNGIAKGWAIDELARVLVEEAGRRDVFVDWAGDIKVRGRNPVSGKPWTVAVVEPPTVRAVEDRVKALTTGKDAPQRNRAVVRVGLDFEPAPGEQKNYLALLELRDGAAVATSGDYEQVYAYNGRLFSHVLNPKTAMLQQLDDTALAQVTVVSSSCMVADALATAALATGDVRAGRAMLDPFRTGFREPISDFLLYAREGPRVVRLTVPGVESKQERRQRLADTEKAHVIVVGGGLAGMSAAIEAADAGASVTLLEKEPKTGGNSAKATSGINGWGTETQARLGVADEERLFERDTFRSGKGGHTSDSLVRTLSTKSASAVHWLKNRFGVPLTVLSQLGGHSAKRTHRAPPDEHGRPVPIGFLIMKTLRDVVETEYGGRITVLTEAPVTKLRHQTDQGGVKTVVGVTHSDKQGGSHDLDADAVVLTTGGFGCDQSDGGLLMKHRPDLKGTPTTNGAFASGDGVKMATALGANLIDMDKVQLHPTGFIDPKDPGNATKFLAPEAIRGSGAVLLNSKGERFVNELDLRSVVAAAIQDKCSPYEKGDYCGPPFAWCLMAKEAQELFGLPTLGFYKDRLGLFEDCATVADVAAFIGCDPDTLRATLDAYAAAKQRGVCVKTGKMVFPSALSSADTGLVLARVTPSVHYTMGGLDINAAGEVQELLPNRIVGGHRHIRRLFAAGEVTGGVHGNNRLGGNSLLECVVFGRIAGERAATIKHRNTACLLPEHGANDAWRAVTMREIRNTDETYGKNTREIRFNLHGSLQFSGLAVGQYVGVRGELDGETLMGFFSPITRPEDEGVLGILCRFDEKGGPIYRLLEFIRPGSVLHIKAMGGLKLNFRPEGIFYNERRIKRLGLLAGGTGIAPMIQIIREYLHRTDCQRNGINLLYAADQEGDLAFMKILEDLRDKHPDHFRFYAILNRPPLGWTEGVGFIKAKNIRSHIFFPPEDDQLIVMCGPPVFESIMCKTLQGLGFPETSYYSYAADTD</sequence>